<sequence>MKLLDLALNAIIVLGATVFLAYVGFFYFDFGLFMTLPTNIVDIFLRNGALQYVGLGFAIAALIAKRPVGREIKRQDAGNWS</sequence>
<feature type="transmembrane region" description="Helical" evidence="1">
    <location>
        <begin position="7"/>
        <end position="28"/>
    </location>
</feature>
<dbReference type="EMBL" id="SOHM01000012">
    <property type="protein sequence ID" value="TFD92075.1"/>
    <property type="molecule type" value="Genomic_DNA"/>
</dbReference>
<gene>
    <name evidence="2" type="ORF">E3T61_07115</name>
</gene>
<feature type="transmembrane region" description="Helical" evidence="1">
    <location>
        <begin position="48"/>
        <end position="64"/>
    </location>
</feature>
<keyword evidence="3" id="KW-1185">Reference proteome</keyword>
<proteinExistence type="predicted"/>
<evidence type="ECO:0000256" key="1">
    <source>
        <dbReference type="SAM" id="Phobius"/>
    </source>
</evidence>
<name>A0A4R9BX43_9MICO</name>
<dbReference type="OrthoDB" id="5118382at2"/>
<comment type="caution">
    <text evidence="2">The sequence shown here is derived from an EMBL/GenBank/DDBJ whole genome shotgun (WGS) entry which is preliminary data.</text>
</comment>
<accession>A0A4R9BX43</accession>
<protein>
    <submittedName>
        <fullName evidence="2">Uncharacterized protein</fullName>
    </submittedName>
</protein>
<keyword evidence="1" id="KW-0472">Membrane</keyword>
<reference evidence="2 3" key="1">
    <citation type="submission" date="2019-03" db="EMBL/GenBank/DDBJ databases">
        <title>Genomics of glacier-inhabiting Cryobacterium strains.</title>
        <authorList>
            <person name="Liu Q."/>
            <person name="Xin Y.-H."/>
        </authorList>
    </citation>
    <scope>NUCLEOTIDE SEQUENCE [LARGE SCALE GENOMIC DNA]</scope>
    <source>
        <strain evidence="2 3">Sr59</strain>
    </source>
</reference>
<dbReference type="AlphaFoldDB" id="A0A4R9BX43"/>
<dbReference type="Proteomes" id="UP000298468">
    <property type="component" value="Unassembled WGS sequence"/>
</dbReference>
<keyword evidence="1" id="KW-0812">Transmembrane</keyword>
<organism evidence="2 3">
    <name type="scientific">Cryobacterium lactosi</name>
    <dbReference type="NCBI Taxonomy" id="1259202"/>
    <lineage>
        <taxon>Bacteria</taxon>
        <taxon>Bacillati</taxon>
        <taxon>Actinomycetota</taxon>
        <taxon>Actinomycetes</taxon>
        <taxon>Micrococcales</taxon>
        <taxon>Microbacteriaceae</taxon>
        <taxon>Cryobacterium</taxon>
    </lineage>
</organism>
<keyword evidence="1" id="KW-1133">Transmembrane helix</keyword>
<dbReference type="RefSeq" id="WP_134640187.1">
    <property type="nucleotide sequence ID" value="NZ_SOHM01000012.1"/>
</dbReference>
<evidence type="ECO:0000313" key="3">
    <source>
        <dbReference type="Proteomes" id="UP000298468"/>
    </source>
</evidence>
<evidence type="ECO:0000313" key="2">
    <source>
        <dbReference type="EMBL" id="TFD92075.1"/>
    </source>
</evidence>